<keyword evidence="4 8" id="KW-0297">G-protein coupled receptor</keyword>
<dbReference type="SUPFAM" id="SSF81321">
    <property type="entry name" value="Family A G protein-coupled receptor-like"/>
    <property type="match status" value="1"/>
</dbReference>
<dbReference type="InterPro" id="IPR017452">
    <property type="entry name" value="GPCR_Rhodpsn_7TM"/>
</dbReference>
<evidence type="ECO:0000256" key="4">
    <source>
        <dbReference type="ARBA" id="ARBA00023040"/>
    </source>
</evidence>
<dbReference type="CDD" id="cd14993">
    <property type="entry name" value="7tmA_CCKR-like"/>
    <property type="match status" value="1"/>
</dbReference>
<comment type="subcellular location">
    <subcellularLocation>
        <location evidence="1">Membrane</location>
        <topology evidence="1">Multi-pass membrane protein</topology>
    </subcellularLocation>
</comment>
<feature type="region of interest" description="Disordered" evidence="9">
    <location>
        <begin position="365"/>
        <end position="391"/>
    </location>
</feature>
<evidence type="ECO:0000256" key="7">
    <source>
        <dbReference type="ARBA" id="ARBA00023224"/>
    </source>
</evidence>
<gene>
    <name evidence="12" type="ORF">PEVE_00041049</name>
</gene>
<comment type="similarity">
    <text evidence="8">Belongs to the G-protein coupled receptor 1 family.</text>
</comment>
<dbReference type="EMBL" id="CALNXI010000077">
    <property type="protein sequence ID" value="CAH3018057.1"/>
    <property type="molecule type" value="Genomic_DNA"/>
</dbReference>
<dbReference type="Gene3D" id="1.20.1070.10">
    <property type="entry name" value="Rhodopsin 7-helix transmembrane proteins"/>
    <property type="match status" value="1"/>
</dbReference>
<feature type="transmembrane region" description="Helical" evidence="10">
    <location>
        <begin position="297"/>
        <end position="317"/>
    </location>
</feature>
<feature type="domain" description="G-protein coupled receptors family 1 profile" evidence="11">
    <location>
        <begin position="50"/>
        <end position="314"/>
    </location>
</feature>
<feature type="transmembrane region" description="Helical" evidence="10">
    <location>
        <begin position="156"/>
        <end position="174"/>
    </location>
</feature>
<evidence type="ECO:0000313" key="13">
    <source>
        <dbReference type="Proteomes" id="UP001159427"/>
    </source>
</evidence>
<feature type="transmembrane region" description="Helical" evidence="10">
    <location>
        <begin position="114"/>
        <end position="135"/>
    </location>
</feature>
<dbReference type="PRINTS" id="PR00237">
    <property type="entry name" value="GPCRRHODOPSN"/>
</dbReference>
<dbReference type="InterPro" id="IPR000276">
    <property type="entry name" value="GPCR_Rhodpsn"/>
</dbReference>
<evidence type="ECO:0000256" key="1">
    <source>
        <dbReference type="ARBA" id="ARBA00004141"/>
    </source>
</evidence>
<feature type="transmembrane region" description="Helical" evidence="10">
    <location>
        <begin position="255"/>
        <end position="277"/>
    </location>
</feature>
<feature type="region of interest" description="Disordered" evidence="9">
    <location>
        <begin position="1"/>
        <end position="20"/>
    </location>
</feature>
<keyword evidence="13" id="KW-1185">Reference proteome</keyword>
<evidence type="ECO:0000256" key="8">
    <source>
        <dbReference type="RuleBase" id="RU000688"/>
    </source>
</evidence>
<keyword evidence="2 8" id="KW-0812">Transmembrane</keyword>
<evidence type="ECO:0000256" key="9">
    <source>
        <dbReference type="SAM" id="MobiDB-lite"/>
    </source>
</evidence>
<evidence type="ECO:0000256" key="6">
    <source>
        <dbReference type="ARBA" id="ARBA00023170"/>
    </source>
</evidence>
<feature type="transmembrane region" description="Helical" evidence="10">
    <location>
        <begin position="204"/>
        <end position="227"/>
    </location>
</feature>
<evidence type="ECO:0000256" key="2">
    <source>
        <dbReference type="ARBA" id="ARBA00022692"/>
    </source>
</evidence>
<dbReference type="Pfam" id="PF00001">
    <property type="entry name" value="7tm_1"/>
    <property type="match status" value="1"/>
</dbReference>
<dbReference type="PROSITE" id="PS50262">
    <property type="entry name" value="G_PROTEIN_RECEP_F1_2"/>
    <property type="match status" value="1"/>
</dbReference>
<dbReference type="PROSITE" id="PS00237">
    <property type="entry name" value="G_PROTEIN_RECEP_F1_1"/>
    <property type="match status" value="1"/>
</dbReference>
<name>A0ABN8LLM6_9CNID</name>
<keyword evidence="3 10" id="KW-1133">Transmembrane helix</keyword>
<evidence type="ECO:0000313" key="12">
    <source>
        <dbReference type="EMBL" id="CAH3018057.1"/>
    </source>
</evidence>
<evidence type="ECO:0000256" key="5">
    <source>
        <dbReference type="ARBA" id="ARBA00023136"/>
    </source>
</evidence>
<feature type="transmembrane region" description="Helical" evidence="10">
    <location>
        <begin position="38"/>
        <end position="58"/>
    </location>
</feature>
<feature type="transmembrane region" description="Helical" evidence="10">
    <location>
        <begin position="70"/>
        <end position="94"/>
    </location>
</feature>
<feature type="compositionally biased region" description="Basic and acidic residues" evidence="9">
    <location>
        <begin position="365"/>
        <end position="379"/>
    </location>
</feature>
<proteinExistence type="inferred from homology"/>
<keyword evidence="7 8" id="KW-0807">Transducer</keyword>
<keyword evidence="6 8" id="KW-0675">Receptor</keyword>
<evidence type="ECO:0000259" key="11">
    <source>
        <dbReference type="PROSITE" id="PS50262"/>
    </source>
</evidence>
<sequence length="391" mass="44268">MFNEGLSSTGAVPTSANANSTGCPEPIANKYTKGVKGVAYILVILLSLFGNIMVVRVVHKNRRMRTITNFLIINMALADLLTTVFNMLPTLYWIFSGFDVWAIGGWIGDVLCKLLSFVQSLSITVSVFTLCAIAFDRFFAIFRPLKRVITFRVAKFIIGASWVSAIIVSGPPLYTLKTTGEKGFARCNEKWEPPFNEATASRDYTIALFVLLYALPLTVIASLYTVIMLKLWRRKAPGQELTSNQENKEKTNRKVLKMLVTVVIVFALSWLPLYVRMFVMFAESDRYACGLPYDMDFLTLFLGHANSAVNPYIYVIFNENYRRGFRSVLSRRDRGSQSSSSSTRRTRASRLQEKEAILVRADSRENRMDERRSDKKNLEKLLPATTTTENL</sequence>
<keyword evidence="5 10" id="KW-0472">Membrane</keyword>
<dbReference type="SMART" id="SM01381">
    <property type="entry name" value="7TM_GPCR_Srsx"/>
    <property type="match status" value="1"/>
</dbReference>
<reference evidence="12 13" key="1">
    <citation type="submission" date="2022-05" db="EMBL/GenBank/DDBJ databases">
        <authorList>
            <consortium name="Genoscope - CEA"/>
            <person name="William W."/>
        </authorList>
    </citation>
    <scope>NUCLEOTIDE SEQUENCE [LARGE SCALE GENOMIC DNA]</scope>
</reference>
<accession>A0ABN8LLM6</accession>
<evidence type="ECO:0000256" key="3">
    <source>
        <dbReference type="ARBA" id="ARBA00022989"/>
    </source>
</evidence>
<evidence type="ECO:0000256" key="10">
    <source>
        <dbReference type="SAM" id="Phobius"/>
    </source>
</evidence>
<organism evidence="12 13">
    <name type="scientific">Porites evermanni</name>
    <dbReference type="NCBI Taxonomy" id="104178"/>
    <lineage>
        <taxon>Eukaryota</taxon>
        <taxon>Metazoa</taxon>
        <taxon>Cnidaria</taxon>
        <taxon>Anthozoa</taxon>
        <taxon>Hexacorallia</taxon>
        <taxon>Scleractinia</taxon>
        <taxon>Fungiina</taxon>
        <taxon>Poritidae</taxon>
        <taxon>Porites</taxon>
    </lineage>
</organism>
<protein>
    <recommendedName>
        <fullName evidence="11">G-protein coupled receptors family 1 profile domain-containing protein</fullName>
    </recommendedName>
</protein>
<comment type="caution">
    <text evidence="12">The sequence shown here is derived from an EMBL/GenBank/DDBJ whole genome shotgun (WGS) entry which is preliminary data.</text>
</comment>
<dbReference type="PANTHER" id="PTHR45695">
    <property type="entry name" value="LEUCOKININ RECEPTOR-RELATED"/>
    <property type="match status" value="1"/>
</dbReference>
<dbReference type="PANTHER" id="PTHR45695:SF9">
    <property type="entry name" value="LEUCOKININ RECEPTOR"/>
    <property type="match status" value="1"/>
</dbReference>
<dbReference type="Proteomes" id="UP001159427">
    <property type="component" value="Unassembled WGS sequence"/>
</dbReference>